<dbReference type="EMBL" id="BAAAGF010000001">
    <property type="protein sequence ID" value="GAA0740349.1"/>
    <property type="molecule type" value="Genomic_DNA"/>
</dbReference>
<evidence type="ECO:0008006" key="3">
    <source>
        <dbReference type="Google" id="ProtNLM"/>
    </source>
</evidence>
<dbReference type="PANTHER" id="PTHR32175">
    <property type="entry name" value="PROTEIN, PUTATIVE, EXPRESSED-RELATED"/>
    <property type="match status" value="1"/>
</dbReference>
<keyword evidence="2" id="KW-1185">Reference proteome</keyword>
<evidence type="ECO:0000313" key="2">
    <source>
        <dbReference type="Proteomes" id="UP001500736"/>
    </source>
</evidence>
<gene>
    <name evidence="1" type="ORF">GCM10009431_10400</name>
</gene>
<sequence length="268" mass="32064">MKFMILCPTRSGSNLLVNLLSSHQRLRILGEIFSLDRIALDEVESIIDFPIEYLNKKLDPKSDLIHGVGFKMLYDNFKLDYFNKEVKLETSNQDVEKRNLKLIDFVFSKYSNAQLEHQFDKLWDYYQNDKDLRIIHLTRRNLLKTFVSLKRAFITDEWISIKDRKVDNLEIEISKEELETYFNRIVGFNNYYNEFFSEHQIFKLEYEDMVSDIEGTMENVLNFLGLEPVKLTSVLKKQNKARLRDNIKNYEELKMHFSSTQWSGFFED</sequence>
<dbReference type="PANTHER" id="PTHR32175:SF26">
    <property type="entry name" value="PROTEIN, PUTATIVE, EXPRESSED-RELATED"/>
    <property type="match status" value="1"/>
</dbReference>
<proteinExistence type="predicted"/>
<reference evidence="1 2" key="1">
    <citation type="journal article" date="2019" name="Int. J. Syst. Evol. Microbiol.">
        <title>The Global Catalogue of Microorganisms (GCM) 10K type strain sequencing project: providing services to taxonomists for standard genome sequencing and annotation.</title>
        <authorList>
            <consortium name="The Broad Institute Genomics Platform"/>
            <consortium name="The Broad Institute Genome Sequencing Center for Infectious Disease"/>
            <person name="Wu L."/>
            <person name="Ma J."/>
        </authorList>
    </citation>
    <scope>NUCLEOTIDE SEQUENCE [LARGE SCALE GENOMIC DNA]</scope>
    <source>
        <strain evidence="1 2">JCM 15976</strain>
    </source>
</reference>
<dbReference type="Pfam" id="PF13469">
    <property type="entry name" value="Sulfotransfer_3"/>
    <property type="match status" value="1"/>
</dbReference>
<dbReference type="InterPro" id="IPR027417">
    <property type="entry name" value="P-loop_NTPase"/>
</dbReference>
<name>A0ABN1JI48_9FLAO</name>
<comment type="caution">
    <text evidence="1">The sequence shown here is derived from an EMBL/GenBank/DDBJ whole genome shotgun (WGS) entry which is preliminary data.</text>
</comment>
<dbReference type="SUPFAM" id="SSF52540">
    <property type="entry name" value="P-loop containing nucleoside triphosphate hydrolases"/>
    <property type="match status" value="1"/>
</dbReference>
<protein>
    <recommendedName>
        <fullName evidence="3">Sulphotransferase Stf0 domain-containing protein</fullName>
    </recommendedName>
</protein>
<dbReference type="InterPro" id="IPR052796">
    <property type="entry name" value="Nod_factor_sulfotransferase"/>
</dbReference>
<evidence type="ECO:0000313" key="1">
    <source>
        <dbReference type="EMBL" id="GAA0740349.1"/>
    </source>
</evidence>
<accession>A0ABN1JI48</accession>
<organism evidence="1 2">
    <name type="scientific">Gaetbulibacter jejuensis</name>
    <dbReference type="NCBI Taxonomy" id="584607"/>
    <lineage>
        <taxon>Bacteria</taxon>
        <taxon>Pseudomonadati</taxon>
        <taxon>Bacteroidota</taxon>
        <taxon>Flavobacteriia</taxon>
        <taxon>Flavobacteriales</taxon>
        <taxon>Flavobacteriaceae</taxon>
        <taxon>Gaetbulibacter</taxon>
    </lineage>
</organism>
<dbReference type="Proteomes" id="UP001500736">
    <property type="component" value="Unassembled WGS sequence"/>
</dbReference>
<dbReference type="Gene3D" id="3.40.50.300">
    <property type="entry name" value="P-loop containing nucleotide triphosphate hydrolases"/>
    <property type="match status" value="1"/>
</dbReference>